<dbReference type="GO" id="GO:0016616">
    <property type="term" value="F:oxidoreductase activity, acting on the CH-OH group of donors, NAD or NADP as acceptor"/>
    <property type="evidence" value="ECO:0007669"/>
    <property type="project" value="UniProtKB-ARBA"/>
</dbReference>
<dbReference type="SUPFAM" id="SSF51430">
    <property type="entry name" value="NAD(P)-linked oxidoreductase"/>
    <property type="match status" value="1"/>
</dbReference>
<evidence type="ECO:0000256" key="2">
    <source>
        <dbReference type="PIRSR" id="PIRSR000097-1"/>
    </source>
</evidence>
<organism evidence="6">
    <name type="scientific">Psilocybe cubensis</name>
    <name type="common">Psychedelic mushroom</name>
    <name type="synonym">Stropharia cubensis</name>
    <dbReference type="NCBI Taxonomy" id="181762"/>
    <lineage>
        <taxon>Eukaryota</taxon>
        <taxon>Fungi</taxon>
        <taxon>Dikarya</taxon>
        <taxon>Basidiomycota</taxon>
        <taxon>Agaricomycotina</taxon>
        <taxon>Agaricomycetes</taxon>
        <taxon>Agaricomycetidae</taxon>
        <taxon>Agaricales</taxon>
        <taxon>Agaricineae</taxon>
        <taxon>Strophariaceae</taxon>
        <taxon>Psilocybe</taxon>
    </lineage>
</organism>
<evidence type="ECO:0000256" key="1">
    <source>
        <dbReference type="ARBA" id="ARBA00023002"/>
    </source>
</evidence>
<dbReference type="EMBL" id="JAFIQS010000014">
    <property type="protein sequence ID" value="KAG5163711.1"/>
    <property type="molecule type" value="Genomic_DNA"/>
</dbReference>
<protein>
    <recommendedName>
        <fullName evidence="5">NADP-dependent oxidoreductase domain-containing protein</fullName>
    </recommendedName>
</protein>
<comment type="caution">
    <text evidence="6">The sequence shown here is derived from an EMBL/GenBank/DDBJ whole genome shotgun (WGS) entry which is preliminary data.</text>
</comment>
<dbReference type="PROSITE" id="PS00798">
    <property type="entry name" value="ALDOKETO_REDUCTASE_1"/>
    <property type="match status" value="1"/>
</dbReference>
<feature type="site" description="Lowers pKa of active site Tyr" evidence="4">
    <location>
        <position position="94"/>
    </location>
</feature>
<sequence length="329" mass="37026">MSSSLKATLNNGVEIPLLATGSYAPPTDDKAQAAVPGWILSAIKGGEAQLRLSPILQNGFRHIDTAWGYRTEKSVGIAIKESGLPREEIFVTTKLPWHHQTRVRESFEESLADLGTGYIDLYLLHWPQPISFHEGNEMPRRADGSYKTDDDVSFNDTWAEMEKLLDTGKVRAIGVSNFSVMNLEKLLATAKVVPAVNQVEMHPYLAQNGLRDYCTRKGILMTAYTPSGYSTVRNDPLIVSLAEKYNVTPTQVILAWHLSRKYVVIPTSKDSTRQKENLNIPNISEVDIEKIWHLDRGQRLCNAADPKYGQVWGWTLDQLGWNSYYAKFE</sequence>
<feature type="active site" description="Proton donor" evidence="2">
    <location>
        <position position="69"/>
    </location>
</feature>
<dbReference type="PANTHER" id="PTHR11732">
    <property type="entry name" value="ALDO/KETO REDUCTASE"/>
    <property type="match status" value="1"/>
</dbReference>
<dbReference type="InterPro" id="IPR036812">
    <property type="entry name" value="NAD(P)_OxRdtase_dom_sf"/>
</dbReference>
<dbReference type="AlphaFoldDB" id="A0A8H7XPJ5"/>
<dbReference type="PRINTS" id="PR00069">
    <property type="entry name" value="ALDKETRDTASE"/>
</dbReference>
<evidence type="ECO:0000256" key="4">
    <source>
        <dbReference type="PIRSR" id="PIRSR000097-3"/>
    </source>
</evidence>
<reference evidence="6" key="1">
    <citation type="submission" date="2021-02" db="EMBL/GenBank/DDBJ databases">
        <title>Psilocybe cubensis genome.</title>
        <authorList>
            <person name="Mckernan K.J."/>
            <person name="Crawford S."/>
            <person name="Trippe A."/>
            <person name="Kane L.T."/>
            <person name="Mclaughlin S."/>
        </authorList>
    </citation>
    <scope>NUCLEOTIDE SEQUENCE [LARGE SCALE GENOMIC DNA]</scope>
    <source>
        <strain evidence="6">MGC-MH-2018</strain>
    </source>
</reference>
<dbReference type="PIRSF" id="PIRSF000097">
    <property type="entry name" value="AKR"/>
    <property type="match status" value="1"/>
</dbReference>
<dbReference type="Gene3D" id="3.20.20.100">
    <property type="entry name" value="NADP-dependent oxidoreductase domain"/>
    <property type="match status" value="1"/>
</dbReference>
<dbReference type="CDD" id="cd19071">
    <property type="entry name" value="AKR_AKR1-5-like"/>
    <property type="match status" value="1"/>
</dbReference>
<accession>A0A8H7XPJ5</accession>
<feature type="binding site" evidence="3">
    <location>
        <position position="125"/>
    </location>
    <ligand>
        <name>substrate</name>
    </ligand>
</feature>
<evidence type="ECO:0000313" key="6">
    <source>
        <dbReference type="EMBL" id="KAG5163711.1"/>
    </source>
</evidence>
<name>A0A8H7XPJ5_PSICU</name>
<evidence type="ECO:0000256" key="3">
    <source>
        <dbReference type="PIRSR" id="PIRSR000097-2"/>
    </source>
</evidence>
<dbReference type="PROSITE" id="PS00062">
    <property type="entry name" value="ALDOKETO_REDUCTASE_2"/>
    <property type="match status" value="1"/>
</dbReference>
<dbReference type="FunFam" id="3.20.20.100:FF:000002">
    <property type="entry name" value="2,5-diketo-D-gluconic acid reductase A"/>
    <property type="match status" value="1"/>
</dbReference>
<dbReference type="InterPro" id="IPR020471">
    <property type="entry name" value="AKR"/>
</dbReference>
<feature type="domain" description="NADP-dependent oxidoreductase" evidence="5">
    <location>
        <begin position="51"/>
        <end position="292"/>
    </location>
</feature>
<dbReference type="Pfam" id="PF00248">
    <property type="entry name" value="Aldo_ket_red"/>
    <property type="match status" value="1"/>
</dbReference>
<keyword evidence="1" id="KW-0560">Oxidoreductase</keyword>
<evidence type="ECO:0000259" key="5">
    <source>
        <dbReference type="Pfam" id="PF00248"/>
    </source>
</evidence>
<dbReference type="InterPro" id="IPR023210">
    <property type="entry name" value="NADP_OxRdtase_dom"/>
</dbReference>
<dbReference type="InterPro" id="IPR018170">
    <property type="entry name" value="Aldo/ket_reductase_CS"/>
</dbReference>
<gene>
    <name evidence="6" type="ORF">JR316_011500</name>
</gene>
<proteinExistence type="predicted"/>